<dbReference type="Pfam" id="PF01638">
    <property type="entry name" value="HxlR"/>
    <property type="match status" value="1"/>
</dbReference>
<dbReference type="SUPFAM" id="SSF55718">
    <property type="entry name" value="SCP-like"/>
    <property type="match status" value="1"/>
</dbReference>
<dbReference type="Gene3D" id="1.10.10.10">
    <property type="entry name" value="Winged helix-like DNA-binding domain superfamily/Winged helix DNA-binding domain"/>
    <property type="match status" value="1"/>
</dbReference>
<dbReference type="PANTHER" id="PTHR33204:SF18">
    <property type="entry name" value="TRANSCRIPTIONAL REGULATORY PROTEIN"/>
    <property type="match status" value="1"/>
</dbReference>
<keyword evidence="2" id="KW-0238">DNA-binding</keyword>
<dbReference type="PROSITE" id="PS51118">
    <property type="entry name" value="HTH_HXLR"/>
    <property type="match status" value="1"/>
</dbReference>
<dbReference type="PANTHER" id="PTHR33204">
    <property type="entry name" value="TRANSCRIPTIONAL REGULATOR, MARR FAMILY"/>
    <property type="match status" value="1"/>
</dbReference>
<keyword evidence="6" id="KW-1185">Reference proteome</keyword>
<evidence type="ECO:0000256" key="3">
    <source>
        <dbReference type="ARBA" id="ARBA00023163"/>
    </source>
</evidence>
<dbReference type="InterPro" id="IPR036527">
    <property type="entry name" value="SCP2_sterol-bd_dom_sf"/>
</dbReference>
<proteinExistence type="predicted"/>
<dbReference type="Proteomes" id="UP000309550">
    <property type="component" value="Unassembled WGS sequence"/>
</dbReference>
<evidence type="ECO:0000313" key="6">
    <source>
        <dbReference type="Proteomes" id="UP000309550"/>
    </source>
</evidence>
<dbReference type="SUPFAM" id="SSF46785">
    <property type="entry name" value="Winged helix' DNA-binding domain"/>
    <property type="match status" value="1"/>
</dbReference>
<comment type="caution">
    <text evidence="5">The sequence shown here is derived from an EMBL/GenBank/DDBJ whole genome shotgun (WGS) entry which is preliminary data.</text>
</comment>
<feature type="domain" description="HTH hxlR-type" evidence="4">
    <location>
        <begin position="13"/>
        <end position="110"/>
    </location>
</feature>
<dbReference type="GO" id="GO:0003677">
    <property type="term" value="F:DNA binding"/>
    <property type="evidence" value="ECO:0007669"/>
    <property type="project" value="UniProtKB-KW"/>
</dbReference>
<name>A0A5S3PMC3_9RHOB</name>
<organism evidence="5 6">
    <name type="scientific">Sulfitobacter sabulilitoris</name>
    <dbReference type="NCBI Taxonomy" id="2562655"/>
    <lineage>
        <taxon>Bacteria</taxon>
        <taxon>Pseudomonadati</taxon>
        <taxon>Pseudomonadota</taxon>
        <taxon>Alphaproteobacteria</taxon>
        <taxon>Rhodobacterales</taxon>
        <taxon>Roseobacteraceae</taxon>
        <taxon>Sulfitobacter</taxon>
    </lineage>
</organism>
<dbReference type="RefSeq" id="WP_138661716.1">
    <property type="nucleotide sequence ID" value="NZ_VANS01000001.1"/>
</dbReference>
<dbReference type="OrthoDB" id="9782219at2"/>
<evidence type="ECO:0000256" key="1">
    <source>
        <dbReference type="ARBA" id="ARBA00023015"/>
    </source>
</evidence>
<evidence type="ECO:0000313" key="5">
    <source>
        <dbReference type="EMBL" id="TMM55549.1"/>
    </source>
</evidence>
<dbReference type="InterPro" id="IPR036390">
    <property type="entry name" value="WH_DNA-bd_sf"/>
</dbReference>
<keyword evidence="3" id="KW-0804">Transcription</keyword>
<evidence type="ECO:0000256" key="2">
    <source>
        <dbReference type="ARBA" id="ARBA00023125"/>
    </source>
</evidence>
<dbReference type="InterPro" id="IPR036388">
    <property type="entry name" value="WH-like_DNA-bd_sf"/>
</dbReference>
<dbReference type="InterPro" id="IPR002577">
    <property type="entry name" value="HTH_HxlR"/>
</dbReference>
<evidence type="ECO:0000259" key="4">
    <source>
        <dbReference type="PROSITE" id="PS51118"/>
    </source>
</evidence>
<protein>
    <submittedName>
        <fullName evidence="5">Helix-turn-helix transcriptional regulator</fullName>
    </submittedName>
</protein>
<gene>
    <name evidence="5" type="ORF">FDT80_08355</name>
</gene>
<accession>A0A5S3PMC3</accession>
<dbReference type="EMBL" id="VANS01000001">
    <property type="protein sequence ID" value="TMM55549.1"/>
    <property type="molecule type" value="Genomic_DNA"/>
</dbReference>
<keyword evidence="1" id="KW-0805">Transcription regulation</keyword>
<dbReference type="AlphaFoldDB" id="A0A5S3PMC3"/>
<reference evidence="5 6" key="1">
    <citation type="submission" date="2019-05" db="EMBL/GenBank/DDBJ databases">
        <title>Sulfitobacter sabulilitoris sp. nov., isolated from a marine sand.</title>
        <authorList>
            <person name="Yoon J.-H."/>
        </authorList>
    </citation>
    <scope>NUCLEOTIDE SEQUENCE [LARGE SCALE GENOMIC DNA]</scope>
    <source>
        <strain evidence="5 6">HSMS-29</strain>
    </source>
</reference>
<sequence>MDIRTKNTSGSLCPAMASADILGDKWTLLLLREMFLGTTRFGRFQKAIPRMSPSILSKRLKTLEAAEIIIRRAAQSGQATEYKLTRSGRELGPIVENMAIWGMRWRKRSIAAQDCDVGGFMWDFHRTLNTQGLPDGETVILVQISDRTDLNTWWVMANGDAVDLCPDDPGHQVDVYLTAPLPDLISLWLGDVTVRDAIEAKTVFLDGPRHLINAAQDWMAQSPLVGVRPASKTGTGSGGG</sequence>